<dbReference type="OrthoDB" id="4036043at2759"/>
<keyword evidence="3" id="KW-1185">Reference proteome</keyword>
<feature type="region of interest" description="Disordered" evidence="1">
    <location>
        <begin position="1"/>
        <end position="46"/>
    </location>
</feature>
<dbReference type="EMBL" id="CP059269">
    <property type="protein sequence ID" value="QLQ79893.1"/>
    <property type="molecule type" value="Genomic_DNA"/>
</dbReference>
<sequence length="204" mass="23361">MGCGGNQELRVQLVTPEEPTSGKSESLKSTGGFLQEQCRDDDEMSMPSMKSTRELECEIMQTIQCLQKGENLESERLIGVLNRSITAISHWSLQAQLAQLRDNTEDRQAVETSLLRKEMEFLIHRRPSAACDTLNEPQGVMRTPPYSRSCESPRRPAKKPLLTNVQDPLTLTLVENKKPHPRMRRTSDNPSRNEYVRVFHLRRK</sequence>
<dbReference type="AlphaFoldDB" id="A0A7H9HRI5"/>
<name>A0A7H9HRI5_9SACH</name>
<feature type="region of interest" description="Disordered" evidence="1">
    <location>
        <begin position="133"/>
        <end position="160"/>
    </location>
</feature>
<organism evidence="2 3">
    <name type="scientific">Torulaspora globosa</name>
    <dbReference type="NCBI Taxonomy" id="48254"/>
    <lineage>
        <taxon>Eukaryota</taxon>
        <taxon>Fungi</taxon>
        <taxon>Dikarya</taxon>
        <taxon>Ascomycota</taxon>
        <taxon>Saccharomycotina</taxon>
        <taxon>Saccharomycetes</taxon>
        <taxon>Saccharomycetales</taxon>
        <taxon>Saccharomycetaceae</taxon>
        <taxon>Torulaspora</taxon>
    </lineage>
</organism>
<proteinExistence type="predicted"/>
<dbReference type="Proteomes" id="UP000510647">
    <property type="component" value="Chromosome 3"/>
</dbReference>
<accession>A0A7H9HRI5</accession>
<evidence type="ECO:0000256" key="1">
    <source>
        <dbReference type="SAM" id="MobiDB-lite"/>
    </source>
</evidence>
<gene>
    <name evidence="2" type="ORF">HG537_0C05410</name>
</gene>
<evidence type="ECO:0000313" key="3">
    <source>
        <dbReference type="Proteomes" id="UP000510647"/>
    </source>
</evidence>
<reference evidence="2 3" key="1">
    <citation type="submission" date="2020-06" db="EMBL/GenBank/DDBJ databases">
        <title>The yeast mating-type switching endonuclease HO is a domesticated member of an unorthodox homing genetic element family.</title>
        <authorList>
            <person name="Coughlan A.Y."/>
            <person name="Lombardi L."/>
            <person name="Braun-Galleani S."/>
            <person name="Martos A.R."/>
            <person name="Galeote V."/>
            <person name="Bigey F."/>
            <person name="Dequin S."/>
            <person name="Byrne K.P."/>
            <person name="Wolfe K.H."/>
        </authorList>
    </citation>
    <scope>NUCLEOTIDE SEQUENCE [LARGE SCALE GENOMIC DNA]</scope>
    <source>
        <strain evidence="2 3">CBS2947</strain>
    </source>
</reference>
<evidence type="ECO:0000313" key="2">
    <source>
        <dbReference type="EMBL" id="QLQ79893.1"/>
    </source>
</evidence>
<protein>
    <submittedName>
        <fullName evidence="2">Uncharacterized protein</fullName>
    </submittedName>
</protein>